<dbReference type="InterPro" id="IPR036388">
    <property type="entry name" value="WH-like_DNA-bd_sf"/>
</dbReference>
<comment type="similarity">
    <text evidence="1">In the C-terminal section; belongs to the class-I pyridoxal-phosphate-dependent aminotransferase family.</text>
</comment>
<dbReference type="Gene3D" id="1.10.10.10">
    <property type="entry name" value="Winged helix-like DNA-binding domain superfamily/Winged helix DNA-binding domain"/>
    <property type="match status" value="1"/>
</dbReference>
<dbReference type="STRING" id="906968.Trebr_1671"/>
<keyword evidence="3" id="KW-0805">Transcription regulation</keyword>
<keyword evidence="5" id="KW-0804">Transcription</keyword>
<dbReference type="Proteomes" id="UP000006546">
    <property type="component" value="Chromosome"/>
</dbReference>
<feature type="region of interest" description="Disordered" evidence="6">
    <location>
        <begin position="79"/>
        <end position="152"/>
    </location>
</feature>
<dbReference type="InterPro" id="IPR000524">
    <property type="entry name" value="Tscrpt_reg_HTH_GntR"/>
</dbReference>
<evidence type="ECO:0000259" key="7">
    <source>
        <dbReference type="PROSITE" id="PS50949"/>
    </source>
</evidence>
<reference evidence="9" key="1">
    <citation type="submission" date="2011-04" db="EMBL/GenBank/DDBJ databases">
        <title>The complete genome of Treponema brennaborense DSM 12168.</title>
        <authorList>
            <person name="Lucas S."/>
            <person name="Han J."/>
            <person name="Lapidus A."/>
            <person name="Bruce D."/>
            <person name="Goodwin L."/>
            <person name="Pitluck S."/>
            <person name="Peters L."/>
            <person name="Kyrpides N."/>
            <person name="Mavromatis K."/>
            <person name="Ivanova N."/>
            <person name="Mikhailova N."/>
            <person name="Pagani I."/>
            <person name="Teshima H."/>
            <person name="Detter J.C."/>
            <person name="Tapia R."/>
            <person name="Han C."/>
            <person name="Land M."/>
            <person name="Hauser L."/>
            <person name="Markowitz V."/>
            <person name="Cheng J.-F."/>
            <person name="Hugenholtz P."/>
            <person name="Woyke T."/>
            <person name="Wu D."/>
            <person name="Gronow S."/>
            <person name="Wellnitz S."/>
            <person name="Brambilla E."/>
            <person name="Klenk H.-P."/>
            <person name="Eisen J.A."/>
        </authorList>
    </citation>
    <scope>NUCLEOTIDE SEQUENCE [LARGE SCALE GENOMIC DNA]</scope>
    <source>
        <strain evidence="9">DSM 12168 / CIP 105900 / DD5/3</strain>
    </source>
</reference>
<dbReference type="InterPro" id="IPR036390">
    <property type="entry name" value="WH_DNA-bd_sf"/>
</dbReference>
<dbReference type="GO" id="GO:0003677">
    <property type="term" value="F:DNA binding"/>
    <property type="evidence" value="ECO:0007669"/>
    <property type="project" value="UniProtKB-KW"/>
</dbReference>
<dbReference type="Pfam" id="PF00392">
    <property type="entry name" value="GntR"/>
    <property type="match status" value="1"/>
</dbReference>
<keyword evidence="9" id="KW-1185">Reference proteome</keyword>
<dbReference type="SUPFAM" id="SSF46785">
    <property type="entry name" value="Winged helix' DNA-binding domain"/>
    <property type="match status" value="1"/>
</dbReference>
<dbReference type="PANTHER" id="PTHR46577">
    <property type="entry name" value="HTH-TYPE TRANSCRIPTIONAL REGULATORY PROTEIN GABR"/>
    <property type="match status" value="1"/>
</dbReference>
<dbReference type="HOGENOM" id="CLU_017584_0_1_12"/>
<dbReference type="KEGG" id="tbe:Trebr_1671"/>
<feature type="domain" description="HTH gntR-type" evidence="7">
    <location>
        <begin position="12"/>
        <end position="80"/>
    </location>
</feature>
<dbReference type="RefSeq" id="WP_013758798.1">
    <property type="nucleotide sequence ID" value="NC_015500.1"/>
</dbReference>
<dbReference type="PANTHER" id="PTHR46577:SF1">
    <property type="entry name" value="HTH-TYPE TRANSCRIPTIONAL REGULATORY PROTEIN GABR"/>
    <property type="match status" value="1"/>
</dbReference>
<evidence type="ECO:0000256" key="5">
    <source>
        <dbReference type="ARBA" id="ARBA00023163"/>
    </source>
</evidence>
<dbReference type="InterPro" id="IPR015421">
    <property type="entry name" value="PyrdxlP-dep_Trfase_major"/>
</dbReference>
<dbReference type="CDD" id="cd00609">
    <property type="entry name" value="AAT_like"/>
    <property type="match status" value="1"/>
</dbReference>
<dbReference type="GO" id="GO:0030170">
    <property type="term" value="F:pyridoxal phosphate binding"/>
    <property type="evidence" value="ECO:0007669"/>
    <property type="project" value="InterPro"/>
</dbReference>
<evidence type="ECO:0000313" key="9">
    <source>
        <dbReference type="Proteomes" id="UP000006546"/>
    </source>
</evidence>
<name>F4LQ15_TREBD</name>
<evidence type="ECO:0000256" key="3">
    <source>
        <dbReference type="ARBA" id="ARBA00023015"/>
    </source>
</evidence>
<keyword evidence="4" id="KW-0238">DNA-binding</keyword>
<organism evidence="8 9">
    <name type="scientific">Treponema brennaborense (strain DSM 12168 / CIP 105900 / DD5/3)</name>
    <dbReference type="NCBI Taxonomy" id="906968"/>
    <lineage>
        <taxon>Bacteria</taxon>
        <taxon>Pseudomonadati</taxon>
        <taxon>Spirochaetota</taxon>
        <taxon>Spirochaetia</taxon>
        <taxon>Spirochaetales</taxon>
        <taxon>Treponemataceae</taxon>
        <taxon>Treponema</taxon>
    </lineage>
</organism>
<evidence type="ECO:0000313" key="8">
    <source>
        <dbReference type="EMBL" id="AEE17093.1"/>
    </source>
</evidence>
<sequence>MLTIDFSRRGAKSFTECIYEDLKDRIGRGAILADEKLPSKRALADHLGVSVITVQNAYEQLIAEGYVYSREKKGYFATPLESDSMHSGEPLPRQQSEARLPHAAPQGAQGAAKNAPQGAQGAAKNAPQGAQGARFSEARRAGDSVDLRSNSTSSEKFPFTLWAKLLRAVLNGPQERLLQPIPPQGLEELRGAIAEYVERFRNMSVSADQIVIGAGTEYLYGLIVQLLGRGKTYAVENPGYTKTAAILSANGAACVPVGMDDAGITEENLLSTRADVAHVSPAHHFPTGIVMPVKRRQELLVWAARGGHYIIEDDYDSEFRFTGRPIATLQSADSGGRVIYMNTFSKTLAPSFRISYMILPKQLSRRFQTEFGFYSCTVSSFEQLALAQFIRQGFYEKHLIRMKNYYRNLRNDLISALERSALRPLMEIQEKNAGLHFLLKIDTDKTDAQLKTQAERNGLAVSFLSDYLYAGTAPDFPADGTRTLVVNYSGIRKEQIPQIIARLNKAVAG</sequence>
<dbReference type="InterPro" id="IPR004839">
    <property type="entry name" value="Aminotransferase_I/II_large"/>
</dbReference>
<feature type="compositionally biased region" description="Low complexity" evidence="6">
    <location>
        <begin position="103"/>
        <end position="133"/>
    </location>
</feature>
<dbReference type="CDD" id="cd07377">
    <property type="entry name" value="WHTH_GntR"/>
    <property type="match status" value="1"/>
</dbReference>
<dbReference type="OrthoDB" id="9802328at2"/>
<protein>
    <submittedName>
        <fullName evidence="8">Transcriptional regulator, GntR family</fullName>
    </submittedName>
</protein>
<dbReference type="Pfam" id="PF00155">
    <property type="entry name" value="Aminotran_1_2"/>
    <property type="match status" value="1"/>
</dbReference>
<dbReference type="AlphaFoldDB" id="F4LQ15"/>
<evidence type="ECO:0000256" key="6">
    <source>
        <dbReference type="SAM" id="MobiDB-lite"/>
    </source>
</evidence>
<keyword evidence="2" id="KW-0663">Pyridoxal phosphate</keyword>
<dbReference type="GO" id="GO:0003700">
    <property type="term" value="F:DNA-binding transcription factor activity"/>
    <property type="evidence" value="ECO:0007669"/>
    <property type="project" value="InterPro"/>
</dbReference>
<dbReference type="EMBL" id="CP002696">
    <property type="protein sequence ID" value="AEE17093.1"/>
    <property type="molecule type" value="Genomic_DNA"/>
</dbReference>
<gene>
    <name evidence="8" type="ordered locus">Trebr_1671</name>
</gene>
<evidence type="ECO:0000256" key="1">
    <source>
        <dbReference type="ARBA" id="ARBA00005384"/>
    </source>
</evidence>
<evidence type="ECO:0000256" key="2">
    <source>
        <dbReference type="ARBA" id="ARBA00022898"/>
    </source>
</evidence>
<dbReference type="Gene3D" id="3.40.640.10">
    <property type="entry name" value="Type I PLP-dependent aspartate aminotransferase-like (Major domain)"/>
    <property type="match status" value="1"/>
</dbReference>
<dbReference type="InterPro" id="IPR051446">
    <property type="entry name" value="HTH_trans_reg/aminotransferase"/>
</dbReference>
<dbReference type="SUPFAM" id="SSF53383">
    <property type="entry name" value="PLP-dependent transferases"/>
    <property type="match status" value="1"/>
</dbReference>
<dbReference type="PROSITE" id="PS50949">
    <property type="entry name" value="HTH_GNTR"/>
    <property type="match status" value="1"/>
</dbReference>
<evidence type="ECO:0000256" key="4">
    <source>
        <dbReference type="ARBA" id="ARBA00023125"/>
    </source>
</evidence>
<dbReference type="SMART" id="SM00345">
    <property type="entry name" value="HTH_GNTR"/>
    <property type="match status" value="1"/>
</dbReference>
<feature type="compositionally biased region" description="Basic and acidic residues" evidence="6">
    <location>
        <begin position="136"/>
        <end position="146"/>
    </location>
</feature>
<proteinExistence type="inferred from homology"/>
<accession>F4LQ15</accession>
<dbReference type="eggNOG" id="COG1167">
    <property type="taxonomic scope" value="Bacteria"/>
</dbReference>
<dbReference type="InterPro" id="IPR015424">
    <property type="entry name" value="PyrdxlP-dep_Trfase"/>
</dbReference>